<proteinExistence type="predicted"/>
<dbReference type="PANTHER" id="PTHR43788">
    <property type="entry name" value="DNA2/NAM7 HELICASE FAMILY MEMBER"/>
    <property type="match status" value="1"/>
</dbReference>
<sequence>MKMSIIEVNENHFVFNDDNNLIKIKYNTENIKIGDYVVGNNKNFIIIVGYQYEDCLYFIENYNLNAKKYLYELINNYGDKYSLKITKHCKLFYRFGYIQSSIFMEKRLGIKGYRKKKSFCYEWLLNFEGRQIKLLNQDYYQFIYEYYCFPKKIRCIDEKDFYKQYWIKIDTMKNLFKIFNKNIDKNEFKFYLLSRDVYWELIGSYVPYKEINTHYFDNILSLLNTKNIKKILIKYGNRFSKNNKYIANETIVHEIQKIKNSFGNINNCVNFNNEYDLINHIKNFQDINDIEFGDKQKEAILSVFDNNKIITIDGMPGTGKTTIIFCILYLLEILNKLLHKSLHIEILTFMGKASGRLNSGLNKLKTKINLRSKTCHMFFCKDYKKELLETTNYIDFIIFDEASTISHEIFLNVIKNLKFGKLIMIGDNNQLPPVKGISIFPSMISYSKYIKLEIIYRNQFKDVNLTILDKKTISSISKYKDLVNIEEYENLDILCNFYLESIISNEFSKNVLNEIEDKNPYFEYKYNFISSKIICHTNDTKDLINQKIRKLCNYDEEYSDGEVMIILNNDYKLDIFNGDEFIIVNKNLEIKKFLCYFYQTKRFIYLTLKYLQNNCDYAYCITIHKSQGSEWKKILFYIDSLFKFKLNLAYTAITRAKIFCWIYVKYDSFLRKKMKPEIEYNKLFEFDT</sequence>
<dbReference type="InterPro" id="IPR027785">
    <property type="entry name" value="UvrD-like_helicase_C"/>
</dbReference>
<dbReference type="CDD" id="cd18809">
    <property type="entry name" value="SF1_C_RecD"/>
    <property type="match status" value="1"/>
</dbReference>
<dbReference type="InterPro" id="IPR050534">
    <property type="entry name" value="Coronavir_polyprotein_1ab"/>
</dbReference>
<dbReference type="InterPro" id="IPR027417">
    <property type="entry name" value="P-loop_NTPase"/>
</dbReference>
<keyword evidence="2" id="KW-0547">Nucleotide-binding</keyword>
<reference evidence="2" key="1">
    <citation type="journal article" date="2019" name="MBio">
        <title>Virus Genomes from Deep Sea Sediments Expand the Ocean Megavirome and Support Independent Origins of Viral Gigantism.</title>
        <authorList>
            <person name="Backstrom D."/>
            <person name="Yutin N."/>
            <person name="Jorgensen S.L."/>
            <person name="Dharamshi J."/>
            <person name="Homa F."/>
            <person name="Zaremba-Niedwiedzka K."/>
            <person name="Spang A."/>
            <person name="Wolf Y.I."/>
            <person name="Koonin E.V."/>
            <person name="Ettema T.J."/>
        </authorList>
    </citation>
    <scope>NUCLEOTIDE SEQUENCE</scope>
</reference>
<protein>
    <submittedName>
        <fullName evidence="2">RecD helicase /ATP-dependent exoDNAse</fullName>
    </submittedName>
</protein>
<evidence type="ECO:0000259" key="1">
    <source>
        <dbReference type="Pfam" id="PF13538"/>
    </source>
</evidence>
<feature type="domain" description="UvrD-like helicase C-terminal" evidence="1">
    <location>
        <begin position="617"/>
        <end position="662"/>
    </location>
</feature>
<dbReference type="EMBL" id="MK500302">
    <property type="protein sequence ID" value="QBK85043.1"/>
    <property type="molecule type" value="Genomic_DNA"/>
</dbReference>
<dbReference type="Gene3D" id="3.40.50.300">
    <property type="entry name" value="P-loop containing nucleotide triphosphate hydrolases"/>
    <property type="match status" value="2"/>
</dbReference>
<keyword evidence="2" id="KW-0378">Hydrolase</keyword>
<gene>
    <name evidence="2" type="ORF">LCDPAC02_02420</name>
</gene>
<accession>A0A481YNZ3</accession>
<dbReference type="SUPFAM" id="SSF52540">
    <property type="entry name" value="P-loop containing nucleoside triphosphate hydrolases"/>
    <property type="match status" value="1"/>
</dbReference>
<dbReference type="Pfam" id="PF13538">
    <property type="entry name" value="UvrD_C_2"/>
    <property type="match status" value="1"/>
</dbReference>
<dbReference type="GO" id="GO:0043139">
    <property type="term" value="F:5'-3' DNA helicase activity"/>
    <property type="evidence" value="ECO:0007669"/>
    <property type="project" value="TreeGrafter"/>
</dbReference>
<keyword evidence="2" id="KW-0347">Helicase</keyword>
<evidence type="ECO:0000313" key="2">
    <source>
        <dbReference type="EMBL" id="QBK85043.1"/>
    </source>
</evidence>
<dbReference type="Pfam" id="PF13245">
    <property type="entry name" value="AAA_19"/>
    <property type="match status" value="1"/>
</dbReference>
<organism evidence="2">
    <name type="scientific">Pithovirus LCDPAC02</name>
    <dbReference type="NCBI Taxonomy" id="2506601"/>
    <lineage>
        <taxon>Viruses</taxon>
        <taxon>Pithoviruses</taxon>
    </lineage>
</organism>
<name>A0A481YNZ3_9VIRU</name>
<keyword evidence="2" id="KW-0067">ATP-binding</keyword>
<dbReference type="PANTHER" id="PTHR43788:SF8">
    <property type="entry name" value="DNA-BINDING PROTEIN SMUBP-2"/>
    <property type="match status" value="1"/>
</dbReference>